<evidence type="ECO:0000313" key="3">
    <source>
        <dbReference type="Proteomes" id="UP000192940"/>
    </source>
</evidence>
<dbReference type="InterPro" id="IPR002575">
    <property type="entry name" value="Aminoglycoside_PTrfase"/>
</dbReference>
<accession>A0A1X7HN81</accession>
<dbReference type="STRING" id="1313296.SAMN05661091_4786"/>
<protein>
    <submittedName>
        <fullName evidence="2">Predicted aminoglycoside phosphotransferase</fullName>
    </submittedName>
</protein>
<keyword evidence="3" id="KW-1185">Reference proteome</keyword>
<dbReference type="GO" id="GO:0016740">
    <property type="term" value="F:transferase activity"/>
    <property type="evidence" value="ECO:0007669"/>
    <property type="project" value="UniProtKB-KW"/>
</dbReference>
<evidence type="ECO:0000259" key="1">
    <source>
        <dbReference type="Pfam" id="PF01636"/>
    </source>
</evidence>
<dbReference type="InterPro" id="IPR011009">
    <property type="entry name" value="Kinase-like_dom_sf"/>
</dbReference>
<sequence length="300" mass="34609">MNNQMEGRLRLENPLRSIQWIEKNDVLNHLLHQEGIITTHPMEQGFEAEVIKLHSDQGSFVLKVWNKSSRPNISFQYSLLNALFDCGLPVSKPVGFGKYQNADYVLLTTFDGAPITKVNKMKLTDIAMILSKIHTTPVEELGPIQLPTYDFKDYFYPGIQNHSDLDKAFTQLAGMTSIKQERVIHGDYHLRNILEQNEQLTVIDWTNGQYGDPRYDFAWSLVLKKIYLSERNASVFSSAYLLQNDIRSDELAVFEAMACLRWILLHRNGGTPIEPNTLKKVRRLIHENPNLKELEFYDIP</sequence>
<reference evidence="2 3" key="1">
    <citation type="submission" date="2017-04" db="EMBL/GenBank/DDBJ databases">
        <authorList>
            <person name="Afonso C.L."/>
            <person name="Miller P.J."/>
            <person name="Scott M.A."/>
            <person name="Spackman E."/>
            <person name="Goraichik I."/>
            <person name="Dimitrov K.M."/>
            <person name="Suarez D.L."/>
            <person name="Swayne D.E."/>
        </authorList>
    </citation>
    <scope>NUCLEOTIDE SEQUENCE [LARGE SCALE GENOMIC DNA]</scope>
    <source>
        <strain evidence="2 3">N3/975</strain>
    </source>
</reference>
<dbReference type="Pfam" id="PF01636">
    <property type="entry name" value="APH"/>
    <property type="match status" value="1"/>
</dbReference>
<gene>
    <name evidence="2" type="ORF">SAMN05661091_4786</name>
</gene>
<dbReference type="Gene3D" id="3.30.200.20">
    <property type="entry name" value="Phosphorylase Kinase, domain 1"/>
    <property type="match status" value="1"/>
</dbReference>
<feature type="domain" description="Aminoglycoside phosphotransferase" evidence="1">
    <location>
        <begin position="41"/>
        <end position="221"/>
    </location>
</feature>
<dbReference type="Gene3D" id="3.90.1200.10">
    <property type="match status" value="1"/>
</dbReference>
<keyword evidence="2" id="KW-0808">Transferase</keyword>
<dbReference type="AlphaFoldDB" id="A0A1X7HN81"/>
<dbReference type="SUPFAM" id="SSF56112">
    <property type="entry name" value="Protein kinase-like (PK-like)"/>
    <property type="match status" value="1"/>
</dbReference>
<dbReference type="Proteomes" id="UP000192940">
    <property type="component" value="Chromosome I"/>
</dbReference>
<organism evidence="2 3">
    <name type="scientific">Paenibacillus uliginis N3/975</name>
    <dbReference type="NCBI Taxonomy" id="1313296"/>
    <lineage>
        <taxon>Bacteria</taxon>
        <taxon>Bacillati</taxon>
        <taxon>Bacillota</taxon>
        <taxon>Bacilli</taxon>
        <taxon>Bacillales</taxon>
        <taxon>Paenibacillaceae</taxon>
        <taxon>Paenibacillus</taxon>
    </lineage>
</organism>
<dbReference type="EMBL" id="LT840184">
    <property type="protein sequence ID" value="SMF89809.1"/>
    <property type="molecule type" value="Genomic_DNA"/>
</dbReference>
<name>A0A1X7HN81_9BACL</name>
<proteinExistence type="predicted"/>
<evidence type="ECO:0000313" key="2">
    <source>
        <dbReference type="EMBL" id="SMF89809.1"/>
    </source>
</evidence>